<accession>A0A516H0T8</accession>
<protein>
    <submittedName>
        <fullName evidence="2">Uncharacterized protein</fullName>
    </submittedName>
</protein>
<feature type="transmembrane region" description="Helical" evidence="1">
    <location>
        <begin position="210"/>
        <end position="232"/>
    </location>
</feature>
<dbReference type="AlphaFoldDB" id="A0A516H0T8"/>
<organism evidence="2 3">
    <name type="scientific">Ferrovibrio terrae</name>
    <dbReference type="NCBI Taxonomy" id="2594003"/>
    <lineage>
        <taxon>Bacteria</taxon>
        <taxon>Pseudomonadati</taxon>
        <taxon>Pseudomonadota</taxon>
        <taxon>Alphaproteobacteria</taxon>
        <taxon>Rhodospirillales</taxon>
        <taxon>Rhodospirillaceae</taxon>
        <taxon>Ferrovibrio</taxon>
    </lineage>
</organism>
<proteinExistence type="predicted"/>
<gene>
    <name evidence="2" type="ORF">FNB15_09040</name>
</gene>
<feature type="transmembrane region" description="Helical" evidence="1">
    <location>
        <begin position="94"/>
        <end position="111"/>
    </location>
</feature>
<feature type="transmembrane region" description="Helical" evidence="1">
    <location>
        <begin position="35"/>
        <end position="56"/>
    </location>
</feature>
<feature type="transmembrane region" description="Helical" evidence="1">
    <location>
        <begin position="155"/>
        <end position="173"/>
    </location>
</feature>
<feature type="transmembrane region" description="Helical" evidence="1">
    <location>
        <begin position="117"/>
        <end position="134"/>
    </location>
</feature>
<dbReference type="RefSeq" id="WP_144068380.1">
    <property type="nucleotide sequence ID" value="NZ_CP041636.1"/>
</dbReference>
<feature type="transmembrane region" description="Helical" evidence="1">
    <location>
        <begin position="6"/>
        <end position="28"/>
    </location>
</feature>
<evidence type="ECO:0000313" key="2">
    <source>
        <dbReference type="EMBL" id="QDO97399.1"/>
    </source>
</evidence>
<keyword evidence="3" id="KW-1185">Reference proteome</keyword>
<sequence length="268" mass="27135">MDATAFAILAVAARGIAAAGFVGGVVALMERASPFIGGIVLALPIVTAPAYVFIILHQDAGFVAQAALGSLATVGSVLLFLVTAIALVGRLPMAVVLAGALGAWLATGLIIRALPAALPVSFGVIAVAGLIAWWSGRRVPMTAPAASGRSPLYEIALRGCAAGILVAVVSGLAHLLGPTVAGIFASFPVALMTVCWFLPRRLESAGIRAALRAAQIGMASHIPFFTAIALLGPKLGTWPAFTLGVVGSLGIAVALGVLRRRHLRSAAR</sequence>
<keyword evidence="1" id="KW-1133">Transmembrane helix</keyword>
<dbReference type="KEGG" id="fer:FNB15_09040"/>
<feature type="transmembrane region" description="Helical" evidence="1">
    <location>
        <begin position="238"/>
        <end position="258"/>
    </location>
</feature>
<evidence type="ECO:0000256" key="1">
    <source>
        <dbReference type="SAM" id="Phobius"/>
    </source>
</evidence>
<keyword evidence="1" id="KW-0472">Membrane</keyword>
<name>A0A516H0T8_9PROT</name>
<evidence type="ECO:0000313" key="3">
    <source>
        <dbReference type="Proteomes" id="UP000317496"/>
    </source>
</evidence>
<dbReference type="Proteomes" id="UP000317496">
    <property type="component" value="Chromosome"/>
</dbReference>
<feature type="transmembrane region" description="Helical" evidence="1">
    <location>
        <begin position="62"/>
        <end position="87"/>
    </location>
</feature>
<dbReference type="OrthoDB" id="7275411at2"/>
<keyword evidence="1" id="KW-0812">Transmembrane</keyword>
<feature type="transmembrane region" description="Helical" evidence="1">
    <location>
        <begin position="179"/>
        <end position="198"/>
    </location>
</feature>
<reference evidence="2 3" key="1">
    <citation type="submission" date="2019-07" db="EMBL/GenBank/DDBJ databases">
        <title>Genome sequencing for Ferrovibrio sp. K5.</title>
        <authorList>
            <person name="Park S.-J."/>
        </authorList>
    </citation>
    <scope>NUCLEOTIDE SEQUENCE [LARGE SCALE GENOMIC DNA]</scope>
    <source>
        <strain evidence="2 3">K5</strain>
    </source>
</reference>
<dbReference type="EMBL" id="CP041636">
    <property type="protein sequence ID" value="QDO97399.1"/>
    <property type="molecule type" value="Genomic_DNA"/>
</dbReference>